<reference evidence="2 3" key="1">
    <citation type="submission" date="2019-10" db="EMBL/GenBank/DDBJ databases">
        <title>Whole genome shotgun sequence of Acrocarpospora pleiomorpha NBRC 16267.</title>
        <authorList>
            <person name="Ichikawa N."/>
            <person name="Kimura A."/>
            <person name="Kitahashi Y."/>
            <person name="Komaki H."/>
            <person name="Oguchi A."/>
        </authorList>
    </citation>
    <scope>NUCLEOTIDE SEQUENCE [LARGE SCALE GENOMIC DNA]</scope>
    <source>
        <strain evidence="2 3">NBRC 16267</strain>
    </source>
</reference>
<name>A0A5M3XYF3_9ACTN</name>
<evidence type="ECO:0000256" key="1">
    <source>
        <dbReference type="SAM" id="MobiDB-lite"/>
    </source>
</evidence>
<organism evidence="2 3">
    <name type="scientific">Acrocarpospora pleiomorpha</name>
    <dbReference type="NCBI Taxonomy" id="90975"/>
    <lineage>
        <taxon>Bacteria</taxon>
        <taxon>Bacillati</taxon>
        <taxon>Actinomycetota</taxon>
        <taxon>Actinomycetes</taxon>
        <taxon>Streptosporangiales</taxon>
        <taxon>Streptosporangiaceae</taxon>
        <taxon>Acrocarpospora</taxon>
    </lineage>
</organism>
<dbReference type="AlphaFoldDB" id="A0A5M3XYF3"/>
<dbReference type="Proteomes" id="UP000377595">
    <property type="component" value="Unassembled WGS sequence"/>
</dbReference>
<gene>
    <name evidence="2" type="ORF">Aple_090630</name>
</gene>
<proteinExistence type="predicted"/>
<feature type="compositionally biased region" description="Pro residues" evidence="1">
    <location>
        <begin position="26"/>
        <end position="42"/>
    </location>
</feature>
<feature type="region of interest" description="Disordered" evidence="1">
    <location>
        <begin position="1"/>
        <end position="88"/>
    </location>
</feature>
<accession>A0A5M3XYF3</accession>
<comment type="caution">
    <text evidence="2">The sequence shown here is derived from an EMBL/GenBank/DDBJ whole genome shotgun (WGS) entry which is preliminary data.</text>
</comment>
<protein>
    <submittedName>
        <fullName evidence="2">Uncharacterized protein</fullName>
    </submittedName>
</protein>
<evidence type="ECO:0000313" key="3">
    <source>
        <dbReference type="Proteomes" id="UP000377595"/>
    </source>
</evidence>
<keyword evidence="3" id="KW-1185">Reference proteome</keyword>
<evidence type="ECO:0000313" key="2">
    <source>
        <dbReference type="EMBL" id="GES26164.1"/>
    </source>
</evidence>
<dbReference type="EMBL" id="BLAF01000081">
    <property type="protein sequence ID" value="GES26164.1"/>
    <property type="molecule type" value="Genomic_DNA"/>
</dbReference>
<sequence>MRMTINKPRQHKPPLSLNHNPRIHPTQPPNNHNPPTFNPHIPPKPRRSGPIDNPSTPHHNIKSHAPIQPPDLETPTQPTHLKPRSRHFDLCGKRRRYARRLLRVATVLAGRAEPEGNKQAGWVGEPP</sequence>